<dbReference type="OrthoDB" id="6270329at2759"/>
<feature type="coiled-coil region" evidence="5">
    <location>
        <begin position="154"/>
        <end position="188"/>
    </location>
</feature>
<evidence type="ECO:0000256" key="4">
    <source>
        <dbReference type="PROSITE-ProRule" id="PRU00175"/>
    </source>
</evidence>
<name>E9GEC6_DAPPU</name>
<dbReference type="GO" id="GO:0008270">
    <property type="term" value="F:zinc ion binding"/>
    <property type="evidence" value="ECO:0007669"/>
    <property type="project" value="UniProtKB-KW"/>
</dbReference>
<keyword evidence="2 4" id="KW-0863">Zinc-finger</keyword>
<evidence type="ECO:0000256" key="3">
    <source>
        <dbReference type="ARBA" id="ARBA00022833"/>
    </source>
</evidence>
<dbReference type="SUPFAM" id="SSF57850">
    <property type="entry name" value="RING/U-box"/>
    <property type="match status" value="1"/>
</dbReference>
<dbReference type="PROSITE" id="PS00518">
    <property type="entry name" value="ZF_RING_1"/>
    <property type="match status" value="1"/>
</dbReference>
<keyword evidence="8" id="KW-1185">Reference proteome</keyword>
<dbReference type="InterPro" id="IPR013083">
    <property type="entry name" value="Znf_RING/FYVE/PHD"/>
</dbReference>
<feature type="domain" description="RING-type" evidence="6">
    <location>
        <begin position="13"/>
        <end position="56"/>
    </location>
</feature>
<sequence>MATANDVEDFVTCGVCFYQFDDFDRKPKFLPCAHTVCLSCLKEMRKGHLITCPFCREMILSLDVTGLPNNPYALHMLKFKEKKESKNVFTLLEVSWCSTCESAEKPGCTPSGHSSVNMTADTIKNLESLLKLKEELLKMKDIGTNKLVMAIQERRKVQEQLALIKKSVQCSEEEVKKLQDENNLCLAEWISILEGSGSKDGAQDGQPKKKLYFSELMSMVDGSTEEDTTETLKEKMEQLIELYERNYCEATAIASEYELRQKLKIAVHLLDENDRRIPTVPWLEEGFRFQPLCPALKGSQVRQDSQLLSHAVFSLLERQKISLKNELRSKTASAAAISPALSPSALKKEPQKRATVAAKILGGSLPVSVPANPSPAGASYSRLHISEIQIDESADKKQV</sequence>
<dbReference type="InterPro" id="IPR001841">
    <property type="entry name" value="Znf_RING"/>
</dbReference>
<keyword evidence="1" id="KW-0479">Metal-binding</keyword>
<dbReference type="OMA" id="VIECEIC"/>
<reference evidence="7 8" key="1">
    <citation type="journal article" date="2011" name="Science">
        <title>The ecoresponsive genome of Daphnia pulex.</title>
        <authorList>
            <person name="Colbourne J.K."/>
            <person name="Pfrender M.E."/>
            <person name="Gilbert D."/>
            <person name="Thomas W.K."/>
            <person name="Tucker A."/>
            <person name="Oakley T.H."/>
            <person name="Tokishita S."/>
            <person name="Aerts A."/>
            <person name="Arnold G.J."/>
            <person name="Basu M.K."/>
            <person name="Bauer D.J."/>
            <person name="Caceres C.E."/>
            <person name="Carmel L."/>
            <person name="Casola C."/>
            <person name="Choi J.H."/>
            <person name="Detter J.C."/>
            <person name="Dong Q."/>
            <person name="Dusheyko S."/>
            <person name="Eads B.D."/>
            <person name="Frohlich T."/>
            <person name="Geiler-Samerotte K.A."/>
            <person name="Gerlach D."/>
            <person name="Hatcher P."/>
            <person name="Jogdeo S."/>
            <person name="Krijgsveld J."/>
            <person name="Kriventseva E.V."/>
            <person name="Kultz D."/>
            <person name="Laforsch C."/>
            <person name="Lindquist E."/>
            <person name="Lopez J."/>
            <person name="Manak J.R."/>
            <person name="Muller J."/>
            <person name="Pangilinan J."/>
            <person name="Patwardhan R.P."/>
            <person name="Pitluck S."/>
            <person name="Pritham E.J."/>
            <person name="Rechtsteiner A."/>
            <person name="Rho M."/>
            <person name="Rogozin I.B."/>
            <person name="Sakarya O."/>
            <person name="Salamov A."/>
            <person name="Schaack S."/>
            <person name="Shapiro H."/>
            <person name="Shiga Y."/>
            <person name="Skalitzky C."/>
            <person name="Smith Z."/>
            <person name="Souvorov A."/>
            <person name="Sung W."/>
            <person name="Tang Z."/>
            <person name="Tsuchiya D."/>
            <person name="Tu H."/>
            <person name="Vos H."/>
            <person name="Wang M."/>
            <person name="Wolf Y.I."/>
            <person name="Yamagata H."/>
            <person name="Yamada T."/>
            <person name="Ye Y."/>
            <person name="Shaw J.R."/>
            <person name="Andrews J."/>
            <person name="Crease T.J."/>
            <person name="Tang H."/>
            <person name="Lucas S.M."/>
            <person name="Robertson H.M."/>
            <person name="Bork P."/>
            <person name="Koonin E.V."/>
            <person name="Zdobnov E.M."/>
            <person name="Grigoriev I.V."/>
            <person name="Lynch M."/>
            <person name="Boore J.L."/>
        </authorList>
    </citation>
    <scope>NUCLEOTIDE SEQUENCE [LARGE SCALE GENOMIC DNA]</scope>
</reference>
<gene>
    <name evidence="7" type="ORF">DAPPUDRAFT_316914</name>
</gene>
<evidence type="ECO:0000313" key="8">
    <source>
        <dbReference type="Proteomes" id="UP000000305"/>
    </source>
</evidence>
<proteinExistence type="predicted"/>
<dbReference type="InterPro" id="IPR017907">
    <property type="entry name" value="Znf_RING_CS"/>
</dbReference>
<evidence type="ECO:0000256" key="2">
    <source>
        <dbReference type="ARBA" id="ARBA00022771"/>
    </source>
</evidence>
<keyword evidence="3" id="KW-0862">Zinc</keyword>
<evidence type="ECO:0000313" key="7">
    <source>
        <dbReference type="EMBL" id="EFX82238.1"/>
    </source>
</evidence>
<protein>
    <recommendedName>
        <fullName evidence="6">RING-type domain-containing protein</fullName>
    </recommendedName>
</protein>
<dbReference type="InParanoid" id="E9GEC6"/>
<evidence type="ECO:0000259" key="6">
    <source>
        <dbReference type="PROSITE" id="PS50089"/>
    </source>
</evidence>
<dbReference type="EMBL" id="GL732540">
    <property type="protein sequence ID" value="EFX82238.1"/>
    <property type="molecule type" value="Genomic_DNA"/>
</dbReference>
<evidence type="ECO:0000256" key="1">
    <source>
        <dbReference type="ARBA" id="ARBA00022723"/>
    </source>
</evidence>
<dbReference type="PANTHER" id="PTHR25464:SF2">
    <property type="entry name" value="RING-TYPE DOMAIN-CONTAINING PROTEIN"/>
    <property type="match status" value="1"/>
</dbReference>
<dbReference type="eggNOG" id="KOG2177">
    <property type="taxonomic scope" value="Eukaryota"/>
</dbReference>
<dbReference type="PANTHER" id="PTHR25464">
    <property type="entry name" value="TRIPARTITE MOTIF-CONTAINING PROTEIN 2-LIKE PROTEIN"/>
    <property type="match status" value="1"/>
</dbReference>
<dbReference type="GO" id="GO:0034198">
    <property type="term" value="P:cellular response to amino acid starvation"/>
    <property type="evidence" value="ECO:0000318"/>
    <property type="project" value="GO_Central"/>
</dbReference>
<keyword evidence="5" id="KW-0175">Coiled coil</keyword>
<dbReference type="Pfam" id="PF14634">
    <property type="entry name" value="zf-RING_5"/>
    <property type="match status" value="1"/>
</dbReference>
<dbReference type="AlphaFoldDB" id="E9GEC6"/>
<dbReference type="PhylomeDB" id="E9GEC6"/>
<dbReference type="GO" id="GO:0010508">
    <property type="term" value="P:positive regulation of autophagy"/>
    <property type="evidence" value="ECO:0000318"/>
    <property type="project" value="GO_Central"/>
</dbReference>
<dbReference type="HOGENOM" id="CLU_691278_0_0_1"/>
<dbReference type="Gene3D" id="3.30.40.10">
    <property type="entry name" value="Zinc/RING finger domain, C3HC4 (zinc finger)"/>
    <property type="match status" value="1"/>
</dbReference>
<evidence type="ECO:0000256" key="5">
    <source>
        <dbReference type="SAM" id="Coils"/>
    </source>
</evidence>
<dbReference type="PROSITE" id="PS50089">
    <property type="entry name" value="ZF_RING_2"/>
    <property type="match status" value="1"/>
</dbReference>
<dbReference type="SMART" id="SM00184">
    <property type="entry name" value="RING"/>
    <property type="match status" value="1"/>
</dbReference>
<accession>E9GEC6</accession>
<dbReference type="Proteomes" id="UP000000305">
    <property type="component" value="Unassembled WGS sequence"/>
</dbReference>
<dbReference type="KEGG" id="dpx:DAPPUDRAFT_316914"/>
<organism evidence="7 8">
    <name type="scientific">Daphnia pulex</name>
    <name type="common">Water flea</name>
    <dbReference type="NCBI Taxonomy" id="6669"/>
    <lineage>
        <taxon>Eukaryota</taxon>
        <taxon>Metazoa</taxon>
        <taxon>Ecdysozoa</taxon>
        <taxon>Arthropoda</taxon>
        <taxon>Crustacea</taxon>
        <taxon>Branchiopoda</taxon>
        <taxon>Diplostraca</taxon>
        <taxon>Cladocera</taxon>
        <taxon>Anomopoda</taxon>
        <taxon>Daphniidae</taxon>
        <taxon>Daphnia</taxon>
    </lineage>
</organism>